<accession>A0A8K1GRT6</accession>
<evidence type="ECO:0000313" key="2">
    <source>
        <dbReference type="EMBL" id="TRZ24149.1"/>
    </source>
</evidence>
<dbReference type="AlphaFoldDB" id="A0A8K1GRT6"/>
<dbReference type="OrthoDB" id="6769086at2759"/>
<evidence type="ECO:0000256" key="1">
    <source>
        <dbReference type="SAM" id="MobiDB-lite"/>
    </source>
</evidence>
<proteinExistence type="predicted"/>
<organism evidence="2 3">
    <name type="scientific">Zosterops borbonicus</name>
    <dbReference type="NCBI Taxonomy" id="364589"/>
    <lineage>
        <taxon>Eukaryota</taxon>
        <taxon>Metazoa</taxon>
        <taxon>Chordata</taxon>
        <taxon>Craniata</taxon>
        <taxon>Vertebrata</taxon>
        <taxon>Euteleostomi</taxon>
        <taxon>Archelosauria</taxon>
        <taxon>Archosauria</taxon>
        <taxon>Dinosauria</taxon>
        <taxon>Saurischia</taxon>
        <taxon>Theropoda</taxon>
        <taxon>Coelurosauria</taxon>
        <taxon>Aves</taxon>
        <taxon>Neognathae</taxon>
        <taxon>Neoaves</taxon>
        <taxon>Telluraves</taxon>
        <taxon>Australaves</taxon>
        <taxon>Passeriformes</taxon>
        <taxon>Sylvioidea</taxon>
        <taxon>Zosteropidae</taxon>
        <taxon>Zosterops</taxon>
    </lineage>
</organism>
<feature type="region of interest" description="Disordered" evidence="1">
    <location>
        <begin position="198"/>
        <end position="222"/>
    </location>
</feature>
<reference evidence="2" key="1">
    <citation type="submission" date="2019-04" db="EMBL/GenBank/DDBJ databases">
        <title>Genome assembly of Zosterops borbonicus 15179.</title>
        <authorList>
            <person name="Leroy T."/>
            <person name="Anselmetti Y."/>
            <person name="Tilak M.-K."/>
            <person name="Nabholz B."/>
        </authorList>
    </citation>
    <scope>NUCLEOTIDE SEQUENCE</scope>
    <source>
        <strain evidence="2">HGM_15179</strain>
        <tissue evidence="2">Muscle</tissue>
    </source>
</reference>
<feature type="region of interest" description="Disordered" evidence="1">
    <location>
        <begin position="21"/>
        <end position="77"/>
    </location>
</feature>
<keyword evidence="3" id="KW-1185">Reference proteome</keyword>
<evidence type="ECO:0000313" key="3">
    <source>
        <dbReference type="Proteomes" id="UP000796761"/>
    </source>
</evidence>
<protein>
    <submittedName>
        <fullName evidence="2">Uncharacterized protein</fullName>
    </submittedName>
</protein>
<comment type="caution">
    <text evidence="2">The sequence shown here is derived from an EMBL/GenBank/DDBJ whole genome shotgun (WGS) entry which is preliminary data.</text>
</comment>
<name>A0A8K1GRT6_9PASS</name>
<sequence length="222" mass="24711">MDMILQCALSPESQLCPGLHPKQCGQQGRGGDSAPPLCSGETPPAVLHPSLEFPAQEGRGPVGVSPEEGLQDEKTEELSYGERLRDLDLFNQTKRRLQDNLIVAFQYLKGGYEKDGEGLSTKACRDRTRGKGFKQRQSRFRLDTGKKLFFVMVVKHWNRLPKEVVNAPSLEALKARLDGSWSNLVWWKLSLPMAGGLEPGIRSEKPGSRTQRPFEALPVQEA</sequence>
<gene>
    <name evidence="2" type="ORF">HGM15179_002955</name>
</gene>
<dbReference type="EMBL" id="SWJQ01000051">
    <property type="protein sequence ID" value="TRZ24149.1"/>
    <property type="molecule type" value="Genomic_DNA"/>
</dbReference>
<dbReference type="Proteomes" id="UP000796761">
    <property type="component" value="Unassembled WGS sequence"/>
</dbReference>